<name>A0A085NBZ1_9BILA</name>
<gene>
    <name evidence="1" type="ORF">M513_07175</name>
    <name evidence="2" type="ORF">M514_07175</name>
</gene>
<dbReference type="EMBL" id="KL367519">
    <property type="protein sequence ID" value="KFD66987.1"/>
    <property type="molecule type" value="Genomic_DNA"/>
</dbReference>
<sequence length="108" mass="11955">MILTVGHVPHRPAFLKSRGRKLPRGRLEGALLSCQGHMPYLGHRVEVHRKVGSAGQVMCVLVKIKLHAMREADHPLPLFLRSSQSELGAQALLNVRSEGADDPDLEKH</sequence>
<dbReference type="EMBL" id="KL363234">
    <property type="protein sequence ID" value="KFD51846.1"/>
    <property type="molecule type" value="Genomic_DNA"/>
</dbReference>
<evidence type="ECO:0000313" key="3">
    <source>
        <dbReference type="Proteomes" id="UP000030764"/>
    </source>
</evidence>
<accession>A0A085NBZ1</accession>
<evidence type="ECO:0000313" key="2">
    <source>
        <dbReference type="EMBL" id="KFD66987.1"/>
    </source>
</evidence>
<evidence type="ECO:0000313" key="1">
    <source>
        <dbReference type="EMBL" id="KFD51846.1"/>
    </source>
</evidence>
<organism evidence="2">
    <name type="scientific">Trichuris suis</name>
    <name type="common">pig whipworm</name>
    <dbReference type="NCBI Taxonomy" id="68888"/>
    <lineage>
        <taxon>Eukaryota</taxon>
        <taxon>Metazoa</taxon>
        <taxon>Ecdysozoa</taxon>
        <taxon>Nematoda</taxon>
        <taxon>Enoplea</taxon>
        <taxon>Dorylaimia</taxon>
        <taxon>Trichinellida</taxon>
        <taxon>Trichuridae</taxon>
        <taxon>Trichuris</taxon>
    </lineage>
</organism>
<dbReference type="Proteomes" id="UP000030764">
    <property type="component" value="Unassembled WGS sequence"/>
</dbReference>
<reference evidence="2 3" key="1">
    <citation type="journal article" date="2014" name="Nat. Genet.">
        <title>Genome and transcriptome of the porcine whipworm Trichuris suis.</title>
        <authorList>
            <person name="Jex A.R."/>
            <person name="Nejsum P."/>
            <person name="Schwarz E.M."/>
            <person name="Hu L."/>
            <person name="Young N.D."/>
            <person name="Hall R.S."/>
            <person name="Korhonen P.K."/>
            <person name="Liao S."/>
            <person name="Thamsborg S."/>
            <person name="Xia J."/>
            <person name="Xu P."/>
            <person name="Wang S."/>
            <person name="Scheerlinck J.P."/>
            <person name="Hofmann A."/>
            <person name="Sternberg P.W."/>
            <person name="Wang J."/>
            <person name="Gasser R.B."/>
        </authorList>
    </citation>
    <scope>NUCLEOTIDE SEQUENCE [LARGE SCALE GENOMIC DNA]</scope>
    <source>
        <strain evidence="2">DCEP-RM93F</strain>
        <strain evidence="1">DCEP-RM93M</strain>
    </source>
</reference>
<keyword evidence="3" id="KW-1185">Reference proteome</keyword>
<dbReference type="Proteomes" id="UP000030758">
    <property type="component" value="Unassembled WGS sequence"/>
</dbReference>
<proteinExistence type="predicted"/>
<protein>
    <submittedName>
        <fullName evidence="2">Uncharacterized protein</fullName>
    </submittedName>
</protein>
<dbReference type="AlphaFoldDB" id="A0A085NBZ1"/>